<keyword evidence="1" id="KW-0175">Coiled coil</keyword>
<feature type="signal peptide" evidence="2">
    <location>
        <begin position="1"/>
        <end position="21"/>
    </location>
</feature>
<dbReference type="RefSeq" id="WP_212952380.1">
    <property type="nucleotide sequence ID" value="NZ_BORW01000039.1"/>
</dbReference>
<evidence type="ECO:0000256" key="1">
    <source>
        <dbReference type="SAM" id="Coils"/>
    </source>
</evidence>
<evidence type="ECO:0008006" key="5">
    <source>
        <dbReference type="Google" id="ProtNLM"/>
    </source>
</evidence>
<dbReference type="EMBL" id="BORW01000039">
    <property type="protein sequence ID" value="GIO69905.1"/>
    <property type="molecule type" value="Genomic_DNA"/>
</dbReference>
<proteinExistence type="predicted"/>
<dbReference type="PROSITE" id="PS51257">
    <property type="entry name" value="PROKAR_LIPOPROTEIN"/>
    <property type="match status" value="1"/>
</dbReference>
<accession>A0ABQ4M2Y9</accession>
<protein>
    <recommendedName>
        <fullName evidence="5">Lipoprotein</fullName>
    </recommendedName>
</protein>
<dbReference type="InterPro" id="IPR046720">
    <property type="entry name" value="DUF6612"/>
</dbReference>
<feature type="coiled-coil region" evidence="1">
    <location>
        <begin position="240"/>
        <end position="267"/>
    </location>
</feature>
<evidence type="ECO:0000313" key="3">
    <source>
        <dbReference type="EMBL" id="GIO69905.1"/>
    </source>
</evidence>
<reference evidence="3 4" key="1">
    <citation type="submission" date="2021-03" db="EMBL/GenBank/DDBJ databases">
        <title>Antimicrobial resistance genes in bacteria isolated from Japanese honey, and their potential for conferring macrolide and lincosamide resistance in the American foulbrood pathogen Paenibacillus larvae.</title>
        <authorList>
            <person name="Okamoto M."/>
            <person name="Kumagai M."/>
            <person name="Kanamori H."/>
            <person name="Takamatsu D."/>
        </authorList>
    </citation>
    <scope>NUCLEOTIDE SEQUENCE [LARGE SCALE GENOMIC DNA]</scope>
    <source>
        <strain evidence="3 4">J21TS3</strain>
    </source>
</reference>
<name>A0ABQ4M2Y9_9BACL</name>
<keyword evidence="4" id="KW-1185">Reference proteome</keyword>
<gene>
    <name evidence="3" type="ORF">J21TS3_47260</name>
</gene>
<sequence length="361" mass="40511">MNKKFAVLMLTLIMSLTLVLAGCSTSKQDPKDAMKSATGNAMKMTSYEMKSKVVIKDLQVSSKETADNEAASQVMSMLKNAELTIDGVYQNDPMQTEMTMGINLKGDMSMNFSIPMVMTKEKLYVKIPSIPMLPLPEDVVNKYLVLDMKELAEQGGTTFNPDSLDQKKAQQLSNEVLNALFEEYDGKKYFKDINTKDANLPEGVEAKQVVQFSVSDENVKEAAEIFVNKALPKILDIIAKDEYREMVGLTKEEIEEAKKDLTSANKDEVSKGLNELKNYLKINQFNINTAIDKKDFPSYQNAAINVEMNDPETKENMKLSMELTNQYSKINEKQTFKIGIPKEGDIITMEQLQEKMGGAAY</sequence>
<keyword evidence="2" id="KW-0732">Signal</keyword>
<evidence type="ECO:0000256" key="2">
    <source>
        <dbReference type="SAM" id="SignalP"/>
    </source>
</evidence>
<comment type="caution">
    <text evidence="3">The sequence shown here is derived from an EMBL/GenBank/DDBJ whole genome shotgun (WGS) entry which is preliminary data.</text>
</comment>
<dbReference type="Proteomes" id="UP000680638">
    <property type="component" value="Unassembled WGS sequence"/>
</dbReference>
<feature type="chain" id="PRO_5046377968" description="Lipoprotein" evidence="2">
    <location>
        <begin position="22"/>
        <end position="361"/>
    </location>
</feature>
<organism evidence="3 4">
    <name type="scientific">Paenibacillus cookii</name>
    <dbReference type="NCBI Taxonomy" id="157839"/>
    <lineage>
        <taxon>Bacteria</taxon>
        <taxon>Bacillati</taxon>
        <taxon>Bacillota</taxon>
        <taxon>Bacilli</taxon>
        <taxon>Bacillales</taxon>
        <taxon>Paenibacillaceae</taxon>
        <taxon>Paenibacillus</taxon>
    </lineage>
</organism>
<dbReference type="Pfam" id="PF20316">
    <property type="entry name" value="DUF6612"/>
    <property type="match status" value="1"/>
</dbReference>
<evidence type="ECO:0000313" key="4">
    <source>
        <dbReference type="Proteomes" id="UP000680638"/>
    </source>
</evidence>